<protein>
    <submittedName>
        <fullName evidence="6">LacI family transcriptional regulator</fullName>
    </submittedName>
</protein>
<name>A0ABY6I292_STRPE</name>
<dbReference type="Gene3D" id="3.40.50.2300">
    <property type="match status" value="2"/>
</dbReference>
<reference evidence="6" key="1">
    <citation type="submission" date="2022-10" db="EMBL/GenBank/DDBJ databases">
        <title>Cytochrome P450 Catalyzes Benzene Ring Formation in the Biosynthesis of Trialkyl-Substituted Aromatic Polyketides.</title>
        <authorList>
            <person name="Zhao E."/>
            <person name="Ge H."/>
        </authorList>
    </citation>
    <scope>NUCLEOTIDE SEQUENCE</scope>
    <source>
        <strain evidence="6">NA0869</strain>
    </source>
</reference>
<keyword evidence="3" id="KW-0804">Transcription</keyword>
<dbReference type="Pfam" id="PF13377">
    <property type="entry name" value="Peripla_BP_3"/>
    <property type="match status" value="1"/>
</dbReference>
<gene>
    <name evidence="6" type="ORF">OGH68_02185</name>
</gene>
<dbReference type="PANTHER" id="PTHR30146">
    <property type="entry name" value="LACI-RELATED TRANSCRIPTIONAL REPRESSOR"/>
    <property type="match status" value="1"/>
</dbReference>
<proteinExistence type="predicted"/>
<evidence type="ECO:0000259" key="5">
    <source>
        <dbReference type="PROSITE" id="PS50932"/>
    </source>
</evidence>
<dbReference type="CDD" id="cd01392">
    <property type="entry name" value="HTH_LacI"/>
    <property type="match status" value="1"/>
</dbReference>
<evidence type="ECO:0000256" key="3">
    <source>
        <dbReference type="ARBA" id="ARBA00023163"/>
    </source>
</evidence>
<dbReference type="Pfam" id="PF00356">
    <property type="entry name" value="LacI"/>
    <property type="match status" value="1"/>
</dbReference>
<dbReference type="RefSeq" id="WP_264241596.1">
    <property type="nucleotide sequence ID" value="NZ_CP107567.1"/>
</dbReference>
<dbReference type="SMART" id="SM00354">
    <property type="entry name" value="HTH_LACI"/>
    <property type="match status" value="1"/>
</dbReference>
<sequence>MGVSLKDVAQRAGVSIKTVSNVVNNYPHVTPHMRAKVQQAIDELGYRPNLTARHLRKGRTGIIAFAVPELGNPYFAELAGAVIDAAARHDYTVLVDHTAGLRERELLVCQEFRSHVIDGLILSPIHLENADLLARQETSPLVLLGEREYEAPYDQIAIDNVAAARTAVRHLLDLGRRRIAFLGSRTSRERRPAHLRLRGWREEVAAAGLEPDESLVVATDGYGRADGAAAMATLLERGERPDGVFAYNDLIAVGAMRVLTERGLRVPEDVAVVGFDDIEESRYGAVTLTTVSPDKQAIARLAVERLVDRLAGKPLSEPQRIRPGHRLIVRESTGAGGRADGQDSGAARTDDRTDGRHHGDDDTTDARETGDSPAGPRT</sequence>
<accession>A0ABY6I292</accession>
<keyword evidence="1" id="KW-0805">Transcription regulation</keyword>
<dbReference type="PROSITE" id="PS00356">
    <property type="entry name" value="HTH_LACI_1"/>
    <property type="match status" value="1"/>
</dbReference>
<evidence type="ECO:0000256" key="2">
    <source>
        <dbReference type="ARBA" id="ARBA00023125"/>
    </source>
</evidence>
<evidence type="ECO:0000313" key="7">
    <source>
        <dbReference type="Proteomes" id="UP001163878"/>
    </source>
</evidence>
<dbReference type="Gene3D" id="1.10.260.40">
    <property type="entry name" value="lambda repressor-like DNA-binding domains"/>
    <property type="match status" value="1"/>
</dbReference>
<evidence type="ECO:0000256" key="1">
    <source>
        <dbReference type="ARBA" id="ARBA00023015"/>
    </source>
</evidence>
<feature type="compositionally biased region" description="Basic and acidic residues" evidence="4">
    <location>
        <begin position="348"/>
        <end position="370"/>
    </location>
</feature>
<dbReference type="CDD" id="cd06267">
    <property type="entry name" value="PBP1_LacI_sugar_binding-like"/>
    <property type="match status" value="1"/>
</dbReference>
<dbReference type="InterPro" id="IPR010982">
    <property type="entry name" value="Lambda_DNA-bd_dom_sf"/>
</dbReference>
<dbReference type="PANTHER" id="PTHR30146:SF109">
    <property type="entry name" value="HTH-TYPE TRANSCRIPTIONAL REGULATOR GALS"/>
    <property type="match status" value="1"/>
</dbReference>
<organism evidence="6 7">
    <name type="scientific">Streptomyces peucetius</name>
    <dbReference type="NCBI Taxonomy" id="1950"/>
    <lineage>
        <taxon>Bacteria</taxon>
        <taxon>Bacillati</taxon>
        <taxon>Actinomycetota</taxon>
        <taxon>Actinomycetes</taxon>
        <taxon>Kitasatosporales</taxon>
        <taxon>Streptomycetaceae</taxon>
        <taxon>Streptomyces</taxon>
    </lineage>
</organism>
<dbReference type="InterPro" id="IPR028082">
    <property type="entry name" value="Peripla_BP_I"/>
</dbReference>
<dbReference type="SUPFAM" id="SSF47413">
    <property type="entry name" value="lambda repressor-like DNA-binding domains"/>
    <property type="match status" value="1"/>
</dbReference>
<dbReference type="InterPro" id="IPR046335">
    <property type="entry name" value="LacI/GalR-like_sensor"/>
</dbReference>
<evidence type="ECO:0000313" key="6">
    <source>
        <dbReference type="EMBL" id="UYQ60405.1"/>
    </source>
</evidence>
<dbReference type="EMBL" id="CP107567">
    <property type="protein sequence ID" value="UYQ60405.1"/>
    <property type="molecule type" value="Genomic_DNA"/>
</dbReference>
<feature type="region of interest" description="Disordered" evidence="4">
    <location>
        <begin position="315"/>
        <end position="378"/>
    </location>
</feature>
<keyword evidence="7" id="KW-1185">Reference proteome</keyword>
<dbReference type="InterPro" id="IPR000843">
    <property type="entry name" value="HTH_LacI"/>
</dbReference>
<dbReference type="PROSITE" id="PS50932">
    <property type="entry name" value="HTH_LACI_2"/>
    <property type="match status" value="1"/>
</dbReference>
<dbReference type="SUPFAM" id="SSF53822">
    <property type="entry name" value="Periplasmic binding protein-like I"/>
    <property type="match status" value="1"/>
</dbReference>
<feature type="domain" description="HTH lacI-type" evidence="5">
    <location>
        <begin position="3"/>
        <end position="57"/>
    </location>
</feature>
<keyword evidence="2" id="KW-0238">DNA-binding</keyword>
<dbReference type="Proteomes" id="UP001163878">
    <property type="component" value="Chromosome"/>
</dbReference>
<evidence type="ECO:0000256" key="4">
    <source>
        <dbReference type="SAM" id="MobiDB-lite"/>
    </source>
</evidence>